<dbReference type="PRINTS" id="PR00320">
    <property type="entry name" value="GPROTEINBRPT"/>
</dbReference>
<dbReference type="CDD" id="cd08044">
    <property type="entry name" value="TAF5_NTD2"/>
    <property type="match status" value="1"/>
</dbReference>
<accession>A0A167FLH0</accession>
<name>A0A167FLH0_METRR</name>
<dbReference type="PANTHER" id="PTHR19879:SF1">
    <property type="entry name" value="CANNONBALL-RELATED"/>
    <property type="match status" value="1"/>
</dbReference>
<feature type="repeat" description="WD" evidence="8">
    <location>
        <begin position="372"/>
        <end position="406"/>
    </location>
</feature>
<dbReference type="PROSITE" id="PS00678">
    <property type="entry name" value="WD_REPEATS_1"/>
    <property type="match status" value="1"/>
</dbReference>
<protein>
    <submittedName>
        <fullName evidence="12">Transcription initiation factor TFIID subunit 5</fullName>
    </submittedName>
    <submittedName>
        <fullName evidence="11">WD40/YVTN repeat-like-containing domain protein</fullName>
    </submittedName>
</protein>
<feature type="region of interest" description="Disordered" evidence="9">
    <location>
        <begin position="316"/>
        <end position="335"/>
    </location>
</feature>
<dbReference type="InterPro" id="IPR020472">
    <property type="entry name" value="WD40_PAC1"/>
</dbReference>
<evidence type="ECO:0000256" key="7">
    <source>
        <dbReference type="ARBA" id="ARBA00023242"/>
    </source>
</evidence>
<feature type="repeat" description="WD" evidence="8">
    <location>
        <begin position="577"/>
        <end position="618"/>
    </location>
</feature>
<feature type="region of interest" description="Disordered" evidence="9">
    <location>
        <begin position="261"/>
        <end position="282"/>
    </location>
</feature>
<dbReference type="Proteomes" id="UP000243498">
    <property type="component" value="Unassembled WGS sequence"/>
</dbReference>
<keyword evidence="3 8" id="KW-0853">WD repeat</keyword>
<feature type="repeat" description="WD" evidence="8">
    <location>
        <begin position="627"/>
        <end position="654"/>
    </location>
</feature>
<dbReference type="PANTHER" id="PTHR19879">
    <property type="entry name" value="TRANSCRIPTION INITIATION FACTOR TFIID"/>
    <property type="match status" value="1"/>
</dbReference>
<dbReference type="Pfam" id="PF00400">
    <property type="entry name" value="WD40"/>
    <property type="match status" value="6"/>
</dbReference>
<dbReference type="InterPro" id="IPR019775">
    <property type="entry name" value="WD40_repeat_CS"/>
</dbReference>
<feature type="repeat" description="WD" evidence="8">
    <location>
        <begin position="533"/>
        <end position="576"/>
    </location>
</feature>
<reference evidence="11 13" key="1">
    <citation type="journal article" date="2016" name="Genome Biol. Evol.">
        <title>Divergent and convergent evolution of fungal pathogenicity.</title>
        <authorList>
            <person name="Shang Y."/>
            <person name="Xiao G."/>
            <person name="Zheng P."/>
            <person name="Cen K."/>
            <person name="Zhan S."/>
            <person name="Wang C."/>
        </authorList>
    </citation>
    <scope>NUCLEOTIDE SEQUENCE [LARGE SCALE GENOMIC DNA]</scope>
    <source>
        <strain evidence="11 13">RCEF 4871</strain>
    </source>
</reference>
<feature type="region of interest" description="Disordered" evidence="9">
    <location>
        <begin position="1"/>
        <end position="41"/>
    </location>
</feature>
<dbReference type="InterPro" id="IPR007582">
    <property type="entry name" value="TFIID_NTD2"/>
</dbReference>
<comment type="caution">
    <text evidence="11">The sequence shown here is derived from an EMBL/GenBank/DDBJ whole genome shotgun (WGS) entry which is preliminary data.</text>
</comment>
<reference evidence="14" key="2">
    <citation type="submission" date="2018-12" db="EMBL/GenBank/DDBJ databases">
        <title>The complete genome of Metarhizium rileyi, a key fungal pathogen of Lepidoptera.</title>
        <authorList>
            <person name="Binneck E."/>
            <person name="Lastra C.C.L."/>
            <person name="Sosa-Gomez D.R."/>
        </authorList>
    </citation>
    <scope>NUCLEOTIDE SEQUENCE [LARGE SCALE GENOMIC DNA]</scope>
    <source>
        <strain evidence="14">Cep018-CH2</strain>
    </source>
</reference>
<keyword evidence="4" id="KW-0677">Repeat</keyword>
<keyword evidence="12" id="KW-0648">Protein biosynthesis</keyword>
<dbReference type="PROSITE" id="PS50294">
    <property type="entry name" value="WD_REPEATS_REGION"/>
    <property type="match status" value="3"/>
</dbReference>
<evidence type="ECO:0000313" key="13">
    <source>
        <dbReference type="Proteomes" id="UP000243498"/>
    </source>
</evidence>
<evidence type="ECO:0000256" key="6">
    <source>
        <dbReference type="ARBA" id="ARBA00023163"/>
    </source>
</evidence>
<comment type="subcellular location">
    <subcellularLocation>
        <location evidence="1">Nucleus</location>
    </subcellularLocation>
</comment>
<evidence type="ECO:0000256" key="5">
    <source>
        <dbReference type="ARBA" id="ARBA00023015"/>
    </source>
</evidence>
<feature type="domain" description="TFIID subunit TAF5 NTD2" evidence="10">
    <location>
        <begin position="86"/>
        <end position="216"/>
    </location>
</feature>
<dbReference type="GO" id="GO:0005669">
    <property type="term" value="C:transcription factor TFIID complex"/>
    <property type="evidence" value="ECO:0007669"/>
    <property type="project" value="TreeGrafter"/>
</dbReference>
<evidence type="ECO:0000256" key="4">
    <source>
        <dbReference type="ARBA" id="ARBA00022737"/>
    </source>
</evidence>
<dbReference type="EMBL" id="AZHC01000008">
    <property type="protein sequence ID" value="OAA45445.1"/>
    <property type="molecule type" value="Genomic_DNA"/>
</dbReference>
<dbReference type="Gene3D" id="2.130.10.10">
    <property type="entry name" value="YVTN repeat-like/Quinoprotein amine dehydrogenase"/>
    <property type="match status" value="2"/>
</dbReference>
<dbReference type="PROSITE" id="PS50082">
    <property type="entry name" value="WD_REPEATS_2"/>
    <property type="match status" value="5"/>
</dbReference>
<dbReference type="AlphaFoldDB" id="A0A167FLH0"/>
<dbReference type="GO" id="GO:0016251">
    <property type="term" value="F:RNA polymerase II general transcription initiation factor activity"/>
    <property type="evidence" value="ECO:0007669"/>
    <property type="project" value="TreeGrafter"/>
</dbReference>
<organism evidence="11 13">
    <name type="scientific">Metarhizium rileyi (strain RCEF 4871)</name>
    <name type="common">Nomuraea rileyi</name>
    <dbReference type="NCBI Taxonomy" id="1649241"/>
    <lineage>
        <taxon>Eukaryota</taxon>
        <taxon>Fungi</taxon>
        <taxon>Dikarya</taxon>
        <taxon>Ascomycota</taxon>
        <taxon>Pezizomycotina</taxon>
        <taxon>Sordariomycetes</taxon>
        <taxon>Hypocreomycetidae</taxon>
        <taxon>Hypocreales</taxon>
        <taxon>Clavicipitaceae</taxon>
        <taxon>Metarhizium</taxon>
    </lineage>
</organism>
<dbReference type="GO" id="GO:0006367">
    <property type="term" value="P:transcription initiation at RNA polymerase II promoter"/>
    <property type="evidence" value="ECO:0007669"/>
    <property type="project" value="TreeGrafter"/>
</dbReference>
<dbReference type="Gene3D" id="1.25.40.500">
    <property type="entry name" value="TFIID subunit TAF5, NTD2 domain"/>
    <property type="match status" value="1"/>
</dbReference>
<evidence type="ECO:0000313" key="12">
    <source>
        <dbReference type="EMBL" id="TWU78314.1"/>
    </source>
</evidence>
<evidence type="ECO:0000313" key="11">
    <source>
        <dbReference type="EMBL" id="OAA45445.1"/>
    </source>
</evidence>
<dbReference type="Pfam" id="PF04494">
    <property type="entry name" value="TFIID_NTD2"/>
    <property type="match status" value="1"/>
</dbReference>
<dbReference type="SMART" id="SM00667">
    <property type="entry name" value="LisH"/>
    <property type="match status" value="1"/>
</dbReference>
<dbReference type="InterPro" id="IPR037264">
    <property type="entry name" value="TFIID_NTD2_sf"/>
</dbReference>
<dbReference type="SUPFAM" id="SSF50978">
    <property type="entry name" value="WD40 repeat-like"/>
    <property type="match status" value="1"/>
</dbReference>
<evidence type="ECO:0000256" key="2">
    <source>
        <dbReference type="ARBA" id="ARBA00009435"/>
    </source>
</evidence>
<keyword evidence="6" id="KW-0804">Transcription</keyword>
<dbReference type="CDD" id="cd00200">
    <property type="entry name" value="WD40"/>
    <property type="match status" value="1"/>
</dbReference>
<dbReference type="SUPFAM" id="SSF160897">
    <property type="entry name" value="Taf5 N-terminal domain-like"/>
    <property type="match status" value="1"/>
</dbReference>
<comment type="similarity">
    <text evidence="2">Belongs to the WD repeat TAF5 family.</text>
</comment>
<gene>
    <name evidence="12" type="primary">TAF5</name>
    <name evidence="12" type="ORF">ED733_008456</name>
    <name evidence="11" type="ORF">NOR_03234</name>
</gene>
<dbReference type="OMA" id="HNHPVWD"/>
<evidence type="ECO:0000256" key="1">
    <source>
        <dbReference type="ARBA" id="ARBA00004123"/>
    </source>
</evidence>
<feature type="repeat" description="WD" evidence="8">
    <location>
        <begin position="491"/>
        <end position="522"/>
    </location>
</feature>
<sequence length="753" mass="82222">MSGQPPAGAPAANYAAQPATSPAGQVPAAGGSSGNTGGAMSNQNLNQIVTDYLLKRGFNRTEEIFRQESKHLGPDGKPIQQLANIGPKKYQKAFILLKDWVDNNLELYKFELSKLLWPMLVYSFLELSGHGYTEDAKTFLKELGSYFQPVHADDLKTFSTITLPQHVAENSTARLYKENKYRIPLNQHAAGDLFNFLERESEQGGSVIRQLLVTYCQIDSTARGPITPFSFEAVFRRSKNAEIEEIDAKEGVPGVNIGLSNKDVLDPAQPLKLGPLPMDPDLRDDVRAEIEDEEKRNPPVEGTGSMLEDFDHRIKREEDADAPSRTDLPLPPSRPRDIMLEMQKVRENRDRFKIDGRTGGVGTSVSACMFTFHNTLGTVSCMDFSDDGQLVAAGTSESYIRVWSLDGKALPTMNMHEKDAKFNSRKLVGHAGPVYDVSFSESASGPAQRLFGDEGRHNPAMDGRPKLLLSCSADGHVRLWSLESWACLCLYKSHDGPIYRTLWGPHGHYFISGGYDKALRVWMQDHASPQRLLVGHDTAISAIAWHPNGMYVFSASDETDKSIRMWSVVTGACARVFAGHADHITALECAPNGKVLASADLAGNIFFWDLAKGTRIKRSRGHGRGGIWSLSFSVESNVLASGGQDGTVRLWDVEEPVDPQKAAAQAGLEAAAASVTADGATTGVATDASRTNTAAGQSAAASTSTGTQKKRGKEVMVTHDQISAFPTKKTPVMRVKFTRMNLVMVGGCYDPER</sequence>
<dbReference type="InterPro" id="IPR036322">
    <property type="entry name" value="WD40_repeat_dom_sf"/>
</dbReference>
<dbReference type="Proteomes" id="UP000317257">
    <property type="component" value="Unassembled WGS sequence"/>
</dbReference>
<evidence type="ECO:0000313" key="14">
    <source>
        <dbReference type="Proteomes" id="UP000317257"/>
    </source>
</evidence>
<keyword evidence="13" id="KW-1185">Reference proteome</keyword>
<evidence type="ECO:0000259" key="10">
    <source>
        <dbReference type="Pfam" id="PF04494"/>
    </source>
</evidence>
<dbReference type="GO" id="GO:0003743">
    <property type="term" value="F:translation initiation factor activity"/>
    <property type="evidence" value="ECO:0007669"/>
    <property type="project" value="UniProtKB-KW"/>
</dbReference>
<dbReference type="InterPro" id="IPR015943">
    <property type="entry name" value="WD40/YVTN_repeat-like_dom_sf"/>
</dbReference>
<dbReference type="Pfam" id="PF08513">
    <property type="entry name" value="LisH"/>
    <property type="match status" value="1"/>
</dbReference>
<accession>A0A5C6GLP5</accession>
<keyword evidence="5" id="KW-0805">Transcription regulation</keyword>
<feature type="compositionally biased region" description="Low complexity" evidence="9">
    <location>
        <begin position="1"/>
        <end position="23"/>
    </location>
</feature>
<feature type="compositionally biased region" description="Low complexity" evidence="9">
    <location>
        <begin position="689"/>
        <end position="707"/>
    </location>
</feature>
<evidence type="ECO:0000256" key="8">
    <source>
        <dbReference type="PROSITE-ProRule" id="PRU00221"/>
    </source>
</evidence>
<evidence type="ECO:0000256" key="9">
    <source>
        <dbReference type="SAM" id="MobiDB-lite"/>
    </source>
</evidence>
<keyword evidence="12" id="KW-0396">Initiation factor</keyword>
<dbReference type="SMART" id="SM00320">
    <property type="entry name" value="WD40"/>
    <property type="match status" value="6"/>
</dbReference>
<dbReference type="OrthoDB" id="10266330at2759"/>
<feature type="region of interest" description="Disordered" evidence="9">
    <location>
        <begin position="689"/>
        <end position="714"/>
    </location>
</feature>
<dbReference type="EMBL" id="SBHS01000002">
    <property type="protein sequence ID" value="TWU78314.1"/>
    <property type="molecule type" value="Genomic_DNA"/>
</dbReference>
<dbReference type="InterPro" id="IPR006594">
    <property type="entry name" value="LisH"/>
</dbReference>
<dbReference type="InterPro" id="IPR001680">
    <property type="entry name" value="WD40_rpt"/>
</dbReference>
<dbReference type="PROSITE" id="PS50896">
    <property type="entry name" value="LISH"/>
    <property type="match status" value="1"/>
</dbReference>
<keyword evidence="7" id="KW-0539">Nucleus</keyword>
<reference evidence="12" key="3">
    <citation type="journal article" date="2019" name="Microbiol. Resour. Announc.">
        <title>Genome Sequence of Metarhizium rileyi, a Microbial Control Agent for Lepidoptera.</title>
        <authorList>
            <person name="Binneck E."/>
            <person name="Lastra C.C.L."/>
            <person name="Sosa-Gomez D.R."/>
        </authorList>
    </citation>
    <scope>NUCLEOTIDE SEQUENCE</scope>
    <source>
        <strain evidence="12">Cep018-CH2</strain>
    </source>
</reference>
<proteinExistence type="inferred from homology"/>
<dbReference type="STRING" id="1081105.A0A167FLH0"/>
<evidence type="ECO:0000256" key="3">
    <source>
        <dbReference type="ARBA" id="ARBA00022574"/>
    </source>
</evidence>